<keyword evidence="2" id="KW-1185">Reference proteome</keyword>
<reference evidence="1 2" key="1">
    <citation type="submission" date="2023-03" db="EMBL/GenBank/DDBJ databases">
        <title>WGS of Gossypium arboreum.</title>
        <authorList>
            <person name="Yu D."/>
        </authorList>
    </citation>
    <scope>NUCLEOTIDE SEQUENCE [LARGE SCALE GENOMIC DNA]</scope>
    <source>
        <tissue evidence="1">Leaf</tissue>
    </source>
</reference>
<organism evidence="1 2">
    <name type="scientific">Gossypium arboreum</name>
    <name type="common">Tree cotton</name>
    <name type="synonym">Gossypium nanking</name>
    <dbReference type="NCBI Taxonomy" id="29729"/>
    <lineage>
        <taxon>Eukaryota</taxon>
        <taxon>Viridiplantae</taxon>
        <taxon>Streptophyta</taxon>
        <taxon>Embryophyta</taxon>
        <taxon>Tracheophyta</taxon>
        <taxon>Spermatophyta</taxon>
        <taxon>Magnoliopsida</taxon>
        <taxon>eudicotyledons</taxon>
        <taxon>Gunneridae</taxon>
        <taxon>Pentapetalae</taxon>
        <taxon>rosids</taxon>
        <taxon>malvids</taxon>
        <taxon>Malvales</taxon>
        <taxon>Malvaceae</taxon>
        <taxon>Malvoideae</taxon>
        <taxon>Gossypium</taxon>
    </lineage>
</organism>
<accession>A0ABR0MV16</accession>
<dbReference type="Proteomes" id="UP001358586">
    <property type="component" value="Chromosome 12"/>
</dbReference>
<gene>
    <name evidence="1" type="ORF">PVK06_045790</name>
</gene>
<evidence type="ECO:0000313" key="2">
    <source>
        <dbReference type="Proteomes" id="UP001358586"/>
    </source>
</evidence>
<dbReference type="EMBL" id="JARKNE010000012">
    <property type="protein sequence ID" value="KAK5777823.1"/>
    <property type="molecule type" value="Genomic_DNA"/>
</dbReference>
<protein>
    <submittedName>
        <fullName evidence="1">Uncharacterized protein</fullName>
    </submittedName>
</protein>
<proteinExistence type="predicted"/>
<name>A0ABR0MV16_GOSAR</name>
<evidence type="ECO:0000313" key="1">
    <source>
        <dbReference type="EMBL" id="KAK5777823.1"/>
    </source>
</evidence>
<sequence>MPQMSIGRAGTAPLLHYGISSIPVVDKPSLVRISPLMTSQYLSQRWIRLPARKCCDYYCHLMESHFSADPLEQPFHLGKTSGDGSNAKNKDRKYHLLQELIIT</sequence>
<comment type="caution">
    <text evidence="1">The sequence shown here is derived from an EMBL/GenBank/DDBJ whole genome shotgun (WGS) entry which is preliminary data.</text>
</comment>